<dbReference type="AlphaFoldDB" id="A0A645BIZ3"/>
<evidence type="ECO:0000256" key="1">
    <source>
        <dbReference type="ARBA" id="ARBA00022490"/>
    </source>
</evidence>
<dbReference type="EC" id="6.3.2.9" evidence="5"/>
<gene>
    <name evidence="5" type="primary">murD_35</name>
    <name evidence="5" type="ORF">SDC9_110043</name>
</gene>
<organism evidence="5">
    <name type="scientific">bioreactor metagenome</name>
    <dbReference type="NCBI Taxonomy" id="1076179"/>
    <lineage>
        <taxon>unclassified sequences</taxon>
        <taxon>metagenomes</taxon>
        <taxon>ecological metagenomes</taxon>
    </lineage>
</organism>
<evidence type="ECO:0000256" key="2">
    <source>
        <dbReference type="ARBA" id="ARBA00022598"/>
    </source>
</evidence>
<dbReference type="GO" id="GO:0005737">
    <property type="term" value="C:cytoplasm"/>
    <property type="evidence" value="ECO:0007669"/>
    <property type="project" value="InterPro"/>
</dbReference>
<dbReference type="Gene3D" id="3.90.190.20">
    <property type="entry name" value="Mur ligase, C-terminal domain"/>
    <property type="match status" value="1"/>
</dbReference>
<dbReference type="PANTHER" id="PTHR43692:SF1">
    <property type="entry name" value="UDP-N-ACETYLMURAMOYLALANINE--D-GLUTAMATE LIGASE"/>
    <property type="match status" value="1"/>
</dbReference>
<dbReference type="EMBL" id="VSSQ01019255">
    <property type="protein sequence ID" value="MPM63163.1"/>
    <property type="molecule type" value="Genomic_DNA"/>
</dbReference>
<evidence type="ECO:0000256" key="4">
    <source>
        <dbReference type="ARBA" id="ARBA00022840"/>
    </source>
</evidence>
<comment type="caution">
    <text evidence="5">The sequence shown here is derived from an EMBL/GenBank/DDBJ whole genome shotgun (WGS) entry which is preliminary data.</text>
</comment>
<proteinExistence type="predicted"/>
<dbReference type="GO" id="GO:0051301">
    <property type="term" value="P:cell division"/>
    <property type="evidence" value="ECO:0007669"/>
    <property type="project" value="InterPro"/>
</dbReference>
<dbReference type="GO" id="GO:0008764">
    <property type="term" value="F:UDP-N-acetylmuramoylalanine-D-glutamate ligase activity"/>
    <property type="evidence" value="ECO:0007669"/>
    <property type="project" value="UniProtKB-EC"/>
</dbReference>
<protein>
    <submittedName>
        <fullName evidence="5">UDP-N-acetylmuramoylalanine--D-glutamate ligase</fullName>
        <ecNumber evidence="5">6.3.2.9</ecNumber>
    </submittedName>
</protein>
<dbReference type="InterPro" id="IPR005762">
    <property type="entry name" value="MurD"/>
</dbReference>
<keyword evidence="1" id="KW-0963">Cytoplasm</keyword>
<dbReference type="SUPFAM" id="SSF53244">
    <property type="entry name" value="MurD-like peptide ligases, peptide-binding domain"/>
    <property type="match status" value="1"/>
</dbReference>
<accession>A0A645BIZ3</accession>
<evidence type="ECO:0000313" key="5">
    <source>
        <dbReference type="EMBL" id="MPM63163.1"/>
    </source>
</evidence>
<keyword evidence="4" id="KW-0067">ATP-binding</keyword>
<keyword evidence="2 5" id="KW-0436">Ligase</keyword>
<evidence type="ECO:0000256" key="3">
    <source>
        <dbReference type="ARBA" id="ARBA00022741"/>
    </source>
</evidence>
<keyword evidence="3" id="KW-0547">Nucleotide-binding</keyword>
<name>A0A645BIZ3_9ZZZZ</name>
<sequence>MIESAVLYGQTAPQLTNALHQAGFMNTFTAETMFAAVDLARSIAGFDEGNILLSPACASFDQFRDYEQRGVQFKDYVLSLRDERDD</sequence>
<dbReference type="PANTHER" id="PTHR43692">
    <property type="entry name" value="UDP-N-ACETYLMURAMOYLALANINE--D-GLUTAMATE LIGASE"/>
    <property type="match status" value="1"/>
</dbReference>
<dbReference type="GO" id="GO:0008360">
    <property type="term" value="P:regulation of cell shape"/>
    <property type="evidence" value="ECO:0007669"/>
    <property type="project" value="InterPro"/>
</dbReference>
<reference evidence="5" key="1">
    <citation type="submission" date="2019-08" db="EMBL/GenBank/DDBJ databases">
        <authorList>
            <person name="Kucharzyk K."/>
            <person name="Murdoch R.W."/>
            <person name="Higgins S."/>
            <person name="Loffler F."/>
        </authorList>
    </citation>
    <scope>NUCLEOTIDE SEQUENCE</scope>
</reference>
<dbReference type="GO" id="GO:0005524">
    <property type="term" value="F:ATP binding"/>
    <property type="evidence" value="ECO:0007669"/>
    <property type="project" value="UniProtKB-KW"/>
</dbReference>
<dbReference type="InterPro" id="IPR036615">
    <property type="entry name" value="Mur_ligase_C_dom_sf"/>
</dbReference>